<evidence type="ECO:0000313" key="4">
    <source>
        <dbReference type="Proteomes" id="UP000184171"/>
    </source>
</evidence>
<gene>
    <name evidence="3" type="ORF">SAMN02745165_03335</name>
</gene>
<organism evidence="3 4">
    <name type="scientific">Malonomonas rubra DSM 5091</name>
    <dbReference type="NCBI Taxonomy" id="1122189"/>
    <lineage>
        <taxon>Bacteria</taxon>
        <taxon>Pseudomonadati</taxon>
        <taxon>Thermodesulfobacteriota</taxon>
        <taxon>Desulfuromonadia</taxon>
        <taxon>Desulfuromonadales</taxon>
        <taxon>Geopsychrobacteraceae</taxon>
        <taxon>Malonomonas</taxon>
    </lineage>
</organism>
<dbReference type="PANTHER" id="PTHR21198">
    <property type="entry name" value="GLUTAMATE RACEMASE"/>
    <property type="match status" value="1"/>
</dbReference>
<dbReference type="EMBL" id="FQZT01000019">
    <property type="protein sequence ID" value="SHJ84607.1"/>
    <property type="molecule type" value="Genomic_DNA"/>
</dbReference>
<dbReference type="SUPFAM" id="SSF53681">
    <property type="entry name" value="Aspartate/glutamate racemase"/>
    <property type="match status" value="2"/>
</dbReference>
<reference evidence="3 4" key="1">
    <citation type="submission" date="2016-11" db="EMBL/GenBank/DDBJ databases">
        <authorList>
            <person name="Jaros S."/>
            <person name="Januszkiewicz K."/>
            <person name="Wedrychowicz H."/>
        </authorList>
    </citation>
    <scope>NUCLEOTIDE SEQUENCE [LARGE SCALE GENOMIC DNA]</scope>
    <source>
        <strain evidence="3 4">DSM 5091</strain>
    </source>
</reference>
<accession>A0A1M6MMB5</accession>
<keyword evidence="2" id="KW-0413">Isomerase</keyword>
<dbReference type="PANTHER" id="PTHR21198:SF7">
    <property type="entry name" value="ASPARTATE-GLUTAMATE RACEMASE FAMILY"/>
    <property type="match status" value="1"/>
</dbReference>
<dbReference type="GO" id="GO:0047661">
    <property type="term" value="F:amino-acid racemase activity"/>
    <property type="evidence" value="ECO:0007669"/>
    <property type="project" value="InterPro"/>
</dbReference>
<dbReference type="InterPro" id="IPR015942">
    <property type="entry name" value="Asp/Glu/hydantoin_racemase"/>
</dbReference>
<dbReference type="OrthoDB" id="9803739at2"/>
<dbReference type="Pfam" id="PF01177">
    <property type="entry name" value="Asp_Glu_race"/>
    <property type="match status" value="1"/>
</dbReference>
<dbReference type="InterPro" id="IPR001920">
    <property type="entry name" value="Asp/Glu_race"/>
</dbReference>
<dbReference type="NCBIfam" id="TIGR00035">
    <property type="entry name" value="asp_race"/>
    <property type="match status" value="1"/>
</dbReference>
<dbReference type="Proteomes" id="UP000184171">
    <property type="component" value="Unassembled WGS sequence"/>
</dbReference>
<dbReference type="PROSITE" id="PS00924">
    <property type="entry name" value="ASP_GLU_RACEMASE_2"/>
    <property type="match status" value="1"/>
</dbReference>
<sequence>MKTIGLIGGMSWESTVLYYQLLNEGVRQRLGGLHSAKILLHSVDFAEIENMQVNGEWQRAGESLATAARGLQQVGADMVLICTNLMHKVAPIVEAAIDVPLLHIADAAGTAIEQQGIKKVGLLGTRYTMEEDFYRGRIFDKFGIEVIIPEEDERDLVHQVIFNELCIGKFADASRERYLQIIAKLGDRGAEGVILGCTEIPLLVKPEHTDLPLFNTAALHVEMALEKMLV</sequence>
<evidence type="ECO:0000313" key="3">
    <source>
        <dbReference type="EMBL" id="SHJ84607.1"/>
    </source>
</evidence>
<name>A0A1M6MMB5_MALRU</name>
<keyword evidence="4" id="KW-1185">Reference proteome</keyword>
<evidence type="ECO:0000256" key="2">
    <source>
        <dbReference type="ARBA" id="ARBA00023235"/>
    </source>
</evidence>
<protein>
    <submittedName>
        <fullName evidence="3">Aspartate racemase</fullName>
    </submittedName>
</protein>
<dbReference type="STRING" id="1122189.SAMN02745165_03335"/>
<dbReference type="Gene3D" id="3.40.50.1860">
    <property type="match status" value="2"/>
</dbReference>
<evidence type="ECO:0000256" key="1">
    <source>
        <dbReference type="ARBA" id="ARBA00007847"/>
    </source>
</evidence>
<comment type="similarity">
    <text evidence="1">Belongs to the aspartate/glutamate racemases family.</text>
</comment>
<dbReference type="AlphaFoldDB" id="A0A1M6MMB5"/>
<dbReference type="InterPro" id="IPR033134">
    <property type="entry name" value="Asp/Glu_racemase_AS_2"/>
</dbReference>
<dbReference type="InterPro" id="IPR004380">
    <property type="entry name" value="Asp_race"/>
</dbReference>
<proteinExistence type="inferred from homology"/>
<dbReference type="RefSeq" id="WP_072909866.1">
    <property type="nucleotide sequence ID" value="NZ_FQZT01000019.1"/>
</dbReference>